<feature type="transmembrane region" description="Helical" evidence="1">
    <location>
        <begin position="12"/>
        <end position="37"/>
    </location>
</feature>
<gene>
    <name evidence="2" type="ORF">SAMN04487860_10895</name>
</gene>
<evidence type="ECO:0000313" key="3">
    <source>
        <dbReference type="Proteomes" id="UP000184394"/>
    </source>
</evidence>
<evidence type="ECO:0000313" key="2">
    <source>
        <dbReference type="EMBL" id="SHM63835.1"/>
    </source>
</evidence>
<feature type="transmembrane region" description="Helical" evidence="1">
    <location>
        <begin position="57"/>
        <end position="90"/>
    </location>
</feature>
<keyword evidence="1" id="KW-1133">Transmembrane helix</keyword>
<reference evidence="2 3" key="1">
    <citation type="submission" date="2016-11" db="EMBL/GenBank/DDBJ databases">
        <authorList>
            <person name="Jaros S."/>
            <person name="Januszkiewicz K."/>
            <person name="Wedrychowicz H."/>
        </authorList>
    </citation>
    <scope>NUCLEOTIDE SEQUENCE [LARGE SCALE GENOMIC DNA]</scope>
    <source>
        <strain evidence="2 3">Y1</strain>
    </source>
</reference>
<protein>
    <submittedName>
        <fullName evidence="2">Uncharacterized protein</fullName>
    </submittedName>
</protein>
<keyword evidence="1" id="KW-0812">Transmembrane</keyword>
<name>A0A1M7KEV6_RUMFL</name>
<dbReference type="AlphaFoldDB" id="A0A1M7KEV6"/>
<evidence type="ECO:0000256" key="1">
    <source>
        <dbReference type="SAM" id="Phobius"/>
    </source>
</evidence>
<proteinExistence type="predicted"/>
<sequence>MSHPLKNFFEKLYLMSVFHLLYLSFGCTYYIISVSVIQCYLLNDRYYTGQDNGKSIAGFPGVIVISGVLAIYELLPAFLCAFAAIILVSLVTGSPDNEVKIEYDSVKRELSK</sequence>
<dbReference type="Proteomes" id="UP000184394">
    <property type="component" value="Unassembled WGS sequence"/>
</dbReference>
<keyword evidence="1" id="KW-0472">Membrane</keyword>
<accession>A0A1M7KEV6</accession>
<dbReference type="PROSITE" id="PS51257">
    <property type="entry name" value="PROKAR_LIPOPROTEIN"/>
    <property type="match status" value="1"/>
</dbReference>
<organism evidence="2 3">
    <name type="scientific">Ruminococcus flavefaciens</name>
    <dbReference type="NCBI Taxonomy" id="1265"/>
    <lineage>
        <taxon>Bacteria</taxon>
        <taxon>Bacillati</taxon>
        <taxon>Bacillota</taxon>
        <taxon>Clostridia</taxon>
        <taxon>Eubacteriales</taxon>
        <taxon>Oscillospiraceae</taxon>
        <taxon>Ruminococcus</taxon>
    </lineage>
</organism>
<dbReference type="EMBL" id="FRCT01000008">
    <property type="protein sequence ID" value="SHM63835.1"/>
    <property type="molecule type" value="Genomic_DNA"/>
</dbReference>